<proteinExistence type="predicted"/>
<keyword evidence="4" id="KW-1185">Reference proteome</keyword>
<evidence type="ECO:0000313" key="4">
    <source>
        <dbReference type="Proteomes" id="UP001138997"/>
    </source>
</evidence>
<accession>A0A9X1SXF5</accession>
<feature type="region of interest" description="Disordered" evidence="1">
    <location>
        <begin position="55"/>
        <end position="84"/>
    </location>
</feature>
<comment type="caution">
    <text evidence="3">The sequence shown here is derived from an EMBL/GenBank/DDBJ whole genome shotgun (WGS) entry which is preliminary data.</text>
</comment>
<sequence length="266" mass="27877">MPFSLRTSGRRANAGNTFLQPRRRTGIWLAAALGLVLVTAGVLAGMTLATRTPTTPAAASLANPAGTPSGDETSIPQQRPTAPGVTAVRGDLKLVTGRELVNGVAVRYPRTPAGAVSAGAEFLAQMGTFDPDRKAAVGRVIAEKAWANAADEFAQGAQSSRKHYGLPPTGPLPSGSSLAVSPQQYQIQPSTVPGEVTVLFLSYLVVTTQEAGTTSSVIVQPAALHWENGDWKLARDEDNDQAANNELLATPFSQKAISLGWRDLQP</sequence>
<evidence type="ECO:0000256" key="2">
    <source>
        <dbReference type="SAM" id="Phobius"/>
    </source>
</evidence>
<feature type="region of interest" description="Disordered" evidence="1">
    <location>
        <begin position="158"/>
        <end position="181"/>
    </location>
</feature>
<dbReference type="AlphaFoldDB" id="A0A9X1SXF5"/>
<organism evidence="3 4">
    <name type="scientific">Kineosporia babensis</name>
    <dbReference type="NCBI Taxonomy" id="499548"/>
    <lineage>
        <taxon>Bacteria</taxon>
        <taxon>Bacillati</taxon>
        <taxon>Actinomycetota</taxon>
        <taxon>Actinomycetes</taxon>
        <taxon>Kineosporiales</taxon>
        <taxon>Kineosporiaceae</taxon>
        <taxon>Kineosporia</taxon>
    </lineage>
</organism>
<protein>
    <submittedName>
        <fullName evidence="3">Uncharacterized protein</fullName>
    </submittedName>
</protein>
<feature type="transmembrane region" description="Helical" evidence="2">
    <location>
        <begin position="27"/>
        <end position="49"/>
    </location>
</feature>
<dbReference type="RefSeq" id="WP_231449019.1">
    <property type="nucleotide sequence ID" value="NZ_JAJOMB010000027.1"/>
</dbReference>
<keyword evidence="2" id="KW-0812">Transmembrane</keyword>
<feature type="compositionally biased region" description="Polar residues" evidence="1">
    <location>
        <begin position="70"/>
        <end position="80"/>
    </location>
</feature>
<gene>
    <name evidence="3" type="ORF">LR394_35255</name>
</gene>
<evidence type="ECO:0000313" key="3">
    <source>
        <dbReference type="EMBL" id="MCD5316167.1"/>
    </source>
</evidence>
<reference evidence="3" key="1">
    <citation type="submission" date="2021-11" db="EMBL/GenBank/DDBJ databases">
        <title>Streptomyces corallinus and Kineosporia corallina sp. nov., two new coral-derived marine actinobacteria.</title>
        <authorList>
            <person name="Buangrab K."/>
            <person name="Sutthacheep M."/>
            <person name="Yeemin T."/>
            <person name="Harunari E."/>
            <person name="Igarashi Y."/>
            <person name="Sripreechasak P."/>
            <person name="Kanchanasin P."/>
            <person name="Tanasupawat S."/>
            <person name="Phongsopitanun W."/>
        </authorList>
    </citation>
    <scope>NUCLEOTIDE SEQUENCE</scope>
    <source>
        <strain evidence="3">JCM 31032</strain>
    </source>
</reference>
<dbReference type="EMBL" id="JAJOMB010000027">
    <property type="protein sequence ID" value="MCD5316167.1"/>
    <property type="molecule type" value="Genomic_DNA"/>
</dbReference>
<keyword evidence="2" id="KW-1133">Transmembrane helix</keyword>
<dbReference type="Proteomes" id="UP001138997">
    <property type="component" value="Unassembled WGS sequence"/>
</dbReference>
<evidence type="ECO:0000256" key="1">
    <source>
        <dbReference type="SAM" id="MobiDB-lite"/>
    </source>
</evidence>
<keyword evidence="2" id="KW-0472">Membrane</keyword>
<name>A0A9X1SXF5_9ACTN</name>
<feature type="compositionally biased region" description="Low complexity" evidence="1">
    <location>
        <begin position="55"/>
        <end position="68"/>
    </location>
</feature>